<dbReference type="SMART" id="SM00044">
    <property type="entry name" value="CYCc"/>
    <property type="match status" value="1"/>
</dbReference>
<feature type="transmembrane region" description="Helical" evidence="7">
    <location>
        <begin position="7"/>
        <end position="29"/>
    </location>
</feature>
<keyword evidence="4 7" id="KW-0812">Transmembrane</keyword>
<name>A0A7C0Z8P9_UNCW3</name>
<evidence type="ECO:0000256" key="6">
    <source>
        <dbReference type="ARBA" id="ARBA00023136"/>
    </source>
</evidence>
<dbReference type="EMBL" id="DQWE01000030">
    <property type="protein sequence ID" value="HDI82280.1"/>
    <property type="molecule type" value="Genomic_DNA"/>
</dbReference>
<sequence length="640" mass="72571">MKETLKILLISVIVFFIIFPLGELFPVLYRPIERKFYDIRMYLNVENKRIPDIVIVDVDEKSLKELGRFYDWPRYNFSKVIDAISSQKPLVIGIDFLFTEPDTLPGIMRNIYRTFLLSTLKKDYLVDSVLSYLSFDRYLILSVEKAGNPVFAGMLTNDTITNISDATLKLLKLPDAPEWLSPLYPGFISPIDGLIIAGAKPGIINMHPDPDGVIRRVPLVLNYRGKLLPSFPLAVVSVISNGYTLHNGYISIGGKDIRINSNGDVYVNYRGGFRTFEYVSFSDVFSGRVPEGFFTGKIVLFGTSVSGLSDIRPVPFFASLPGVEIHANTISDILRGDFVHVGEPFLNYLVGFILIFLLVLIAYRMPTGGSVALLVFMLAGYLILSFFLFMGKLLMVEVFRPLLGMVFSFLIGLRVRLSTIEFERRKLKETFSRYVPPEIVDKIIKSKDITIKGERREITVLFCDIRNYTGYVESSYPEEVVKELNEYFEEMSKIIFKHNGMIDKFMGDGIMAIFGAPIQYPGHADKAVAAAVEMVKKARDINREWMKEKGRTFEIGIGINTGIAIVGNVGSTLRMEYTAIGDTVNTAARIEPLNKDYRTNILISEFTMKQLKEEYNFRNLGKVRLRGKTEEITIFEILPY</sequence>
<evidence type="ECO:0000256" key="2">
    <source>
        <dbReference type="ARBA" id="ARBA00005381"/>
    </source>
</evidence>
<comment type="caution">
    <text evidence="9">The sequence shown here is derived from an EMBL/GenBank/DDBJ whole genome shotgun (WGS) entry which is preliminary data.</text>
</comment>
<dbReference type="AlphaFoldDB" id="A0A7C0Z8P9"/>
<dbReference type="InterPro" id="IPR001054">
    <property type="entry name" value="A/G_cyclase"/>
</dbReference>
<dbReference type="InterPro" id="IPR007890">
    <property type="entry name" value="CHASE2"/>
</dbReference>
<keyword evidence="6 7" id="KW-0472">Membrane</keyword>
<organism evidence="9">
    <name type="scientific">candidate division WOR-3 bacterium</name>
    <dbReference type="NCBI Taxonomy" id="2052148"/>
    <lineage>
        <taxon>Bacteria</taxon>
        <taxon>Bacteria division WOR-3</taxon>
    </lineage>
</organism>
<dbReference type="PANTHER" id="PTHR43081">
    <property type="entry name" value="ADENYLATE CYCLASE, TERMINAL-DIFFERENTIATION SPECIFIC-RELATED"/>
    <property type="match status" value="1"/>
</dbReference>
<dbReference type="Gene3D" id="3.30.70.1230">
    <property type="entry name" value="Nucleotide cyclase"/>
    <property type="match status" value="1"/>
</dbReference>
<dbReference type="CDD" id="cd07302">
    <property type="entry name" value="CHD"/>
    <property type="match status" value="1"/>
</dbReference>
<accession>A0A7C0Z8P9</accession>
<dbReference type="SUPFAM" id="SSF55073">
    <property type="entry name" value="Nucleotide cyclase"/>
    <property type="match status" value="1"/>
</dbReference>
<dbReference type="Pfam" id="PF05226">
    <property type="entry name" value="CHASE2"/>
    <property type="match status" value="1"/>
</dbReference>
<evidence type="ECO:0000259" key="8">
    <source>
        <dbReference type="PROSITE" id="PS50125"/>
    </source>
</evidence>
<dbReference type="SMART" id="SM01080">
    <property type="entry name" value="CHASE2"/>
    <property type="match status" value="1"/>
</dbReference>
<comment type="similarity">
    <text evidence="2">Belongs to the adenylyl cyclase class-3 family.</text>
</comment>
<evidence type="ECO:0000256" key="5">
    <source>
        <dbReference type="ARBA" id="ARBA00022989"/>
    </source>
</evidence>
<protein>
    <submittedName>
        <fullName evidence="9">Adenylate/guanylate cyclase domain-containing protein</fullName>
    </submittedName>
</protein>
<dbReference type="Proteomes" id="UP000885847">
    <property type="component" value="Unassembled WGS sequence"/>
</dbReference>
<feature type="transmembrane region" description="Helical" evidence="7">
    <location>
        <begin position="398"/>
        <end position="417"/>
    </location>
</feature>
<dbReference type="InterPro" id="IPR029787">
    <property type="entry name" value="Nucleotide_cyclase"/>
</dbReference>
<dbReference type="InterPro" id="IPR050697">
    <property type="entry name" value="Adenylyl/Guanylyl_Cyclase_3/4"/>
</dbReference>
<evidence type="ECO:0000256" key="4">
    <source>
        <dbReference type="ARBA" id="ARBA00022692"/>
    </source>
</evidence>
<keyword evidence="3" id="KW-1003">Cell membrane</keyword>
<evidence type="ECO:0000256" key="1">
    <source>
        <dbReference type="ARBA" id="ARBA00004196"/>
    </source>
</evidence>
<dbReference type="PANTHER" id="PTHR43081:SF1">
    <property type="entry name" value="ADENYLATE CYCLASE, TERMINAL-DIFFERENTIATION SPECIFIC"/>
    <property type="match status" value="1"/>
</dbReference>
<evidence type="ECO:0000313" key="9">
    <source>
        <dbReference type="EMBL" id="HDI82280.1"/>
    </source>
</evidence>
<dbReference type="GO" id="GO:0004016">
    <property type="term" value="F:adenylate cyclase activity"/>
    <property type="evidence" value="ECO:0007669"/>
    <property type="project" value="UniProtKB-ARBA"/>
</dbReference>
<dbReference type="GO" id="GO:0030313">
    <property type="term" value="C:cell envelope"/>
    <property type="evidence" value="ECO:0007669"/>
    <property type="project" value="UniProtKB-SubCell"/>
</dbReference>
<keyword evidence="5 7" id="KW-1133">Transmembrane helix</keyword>
<gene>
    <name evidence="9" type="ORF">ENF18_00630</name>
</gene>
<feature type="transmembrane region" description="Helical" evidence="7">
    <location>
        <begin position="370"/>
        <end position="392"/>
    </location>
</feature>
<comment type="subcellular location">
    <subcellularLocation>
        <location evidence="1">Cell envelope</location>
    </subcellularLocation>
</comment>
<dbReference type="GO" id="GO:0035556">
    <property type="term" value="P:intracellular signal transduction"/>
    <property type="evidence" value="ECO:0007669"/>
    <property type="project" value="InterPro"/>
</dbReference>
<reference evidence="9" key="1">
    <citation type="journal article" date="2020" name="mSystems">
        <title>Genome- and Community-Level Interaction Insights into Carbon Utilization and Element Cycling Functions of Hydrothermarchaeota in Hydrothermal Sediment.</title>
        <authorList>
            <person name="Zhou Z."/>
            <person name="Liu Y."/>
            <person name="Xu W."/>
            <person name="Pan J."/>
            <person name="Luo Z.H."/>
            <person name="Li M."/>
        </authorList>
    </citation>
    <scope>NUCLEOTIDE SEQUENCE [LARGE SCALE GENOMIC DNA]</scope>
    <source>
        <strain evidence="9">HyVt-102</strain>
    </source>
</reference>
<dbReference type="GO" id="GO:0006171">
    <property type="term" value="P:cAMP biosynthetic process"/>
    <property type="evidence" value="ECO:0007669"/>
    <property type="project" value="TreeGrafter"/>
</dbReference>
<dbReference type="FunFam" id="3.30.70.1230:FF:000016">
    <property type="entry name" value="Adenylate/guanylate cyclase domain-containing protein"/>
    <property type="match status" value="1"/>
</dbReference>
<feature type="domain" description="Guanylate cyclase" evidence="8">
    <location>
        <begin position="459"/>
        <end position="591"/>
    </location>
</feature>
<evidence type="ECO:0000256" key="3">
    <source>
        <dbReference type="ARBA" id="ARBA00022475"/>
    </source>
</evidence>
<dbReference type="PROSITE" id="PS50125">
    <property type="entry name" value="GUANYLATE_CYCLASE_2"/>
    <property type="match status" value="1"/>
</dbReference>
<evidence type="ECO:0000256" key="7">
    <source>
        <dbReference type="SAM" id="Phobius"/>
    </source>
</evidence>
<proteinExistence type="inferred from homology"/>
<dbReference type="Pfam" id="PF00211">
    <property type="entry name" value="Guanylate_cyc"/>
    <property type="match status" value="1"/>
</dbReference>
<feature type="transmembrane region" description="Helical" evidence="7">
    <location>
        <begin position="345"/>
        <end position="363"/>
    </location>
</feature>